<evidence type="ECO:0000256" key="4">
    <source>
        <dbReference type="ARBA" id="ARBA00023136"/>
    </source>
</evidence>
<keyword evidence="3 6" id="KW-1133">Transmembrane helix</keyword>
<evidence type="ECO:0008006" key="9">
    <source>
        <dbReference type="Google" id="ProtNLM"/>
    </source>
</evidence>
<feature type="transmembrane region" description="Helical" evidence="6">
    <location>
        <begin position="200"/>
        <end position="220"/>
    </location>
</feature>
<evidence type="ECO:0000313" key="7">
    <source>
        <dbReference type="EMBL" id="KAL2620459.1"/>
    </source>
</evidence>
<dbReference type="AlphaFoldDB" id="A0ABD1Y128"/>
<keyword evidence="2 6" id="KW-0812">Transmembrane</keyword>
<feature type="compositionally biased region" description="Polar residues" evidence="5">
    <location>
        <begin position="25"/>
        <end position="44"/>
    </location>
</feature>
<feature type="compositionally biased region" description="Low complexity" evidence="5">
    <location>
        <begin position="1"/>
        <end position="23"/>
    </location>
</feature>
<dbReference type="EMBL" id="JBHFFA010000006">
    <property type="protein sequence ID" value="KAL2620459.1"/>
    <property type="molecule type" value="Genomic_DNA"/>
</dbReference>
<evidence type="ECO:0000256" key="5">
    <source>
        <dbReference type="SAM" id="MobiDB-lite"/>
    </source>
</evidence>
<comment type="subcellular location">
    <subcellularLocation>
        <location evidence="1">Membrane</location>
        <topology evidence="1">Multi-pass membrane protein</topology>
    </subcellularLocation>
</comment>
<name>A0ABD1Y128_9MARC</name>
<keyword evidence="8" id="KW-1185">Reference proteome</keyword>
<gene>
    <name evidence="7" type="ORF">R1flu_000664</name>
</gene>
<keyword evidence="4 6" id="KW-0472">Membrane</keyword>
<proteinExistence type="predicted"/>
<reference evidence="7 8" key="1">
    <citation type="submission" date="2024-09" db="EMBL/GenBank/DDBJ databases">
        <title>Chromosome-scale assembly of Riccia fluitans.</title>
        <authorList>
            <person name="Paukszto L."/>
            <person name="Sawicki J."/>
            <person name="Karawczyk K."/>
            <person name="Piernik-Szablinska J."/>
            <person name="Szczecinska M."/>
            <person name="Mazdziarz M."/>
        </authorList>
    </citation>
    <scope>NUCLEOTIDE SEQUENCE [LARGE SCALE GENOMIC DNA]</scope>
    <source>
        <strain evidence="7">Rf_01</strain>
        <tissue evidence="7">Aerial parts of the thallus</tissue>
    </source>
</reference>
<comment type="caution">
    <text evidence="7">The sequence shown here is derived from an EMBL/GenBank/DDBJ whole genome shotgun (WGS) entry which is preliminary data.</text>
</comment>
<feature type="transmembrane region" description="Helical" evidence="6">
    <location>
        <begin position="159"/>
        <end position="179"/>
    </location>
</feature>
<evidence type="ECO:0000256" key="2">
    <source>
        <dbReference type="ARBA" id="ARBA00022692"/>
    </source>
</evidence>
<dbReference type="Proteomes" id="UP001605036">
    <property type="component" value="Unassembled WGS sequence"/>
</dbReference>
<protein>
    <recommendedName>
        <fullName evidence="9">Early light-induced protein</fullName>
    </recommendedName>
</protein>
<dbReference type="GO" id="GO:0016020">
    <property type="term" value="C:membrane"/>
    <property type="evidence" value="ECO:0007669"/>
    <property type="project" value="UniProtKB-SubCell"/>
</dbReference>
<sequence length="230" mass="25346">MATMLSASSCRISSPSSSLGRISKPGTQLNNAHGLPQLSTRRSLNTTTKLIVRASQQQEKSDPPLAGTKVDITDEQVKKNEQEEPLRVFDNSPAGQFFRPESERRPEMGNTQFPDVMRFDGPAPETINGRLAMLGITWAFAAEVMSGRSVVQQIVNGTGLIWFLAVAPIFIWASLVPIFGWNESPDSRKFGPFNAKAERWNGRAAMIGFVSLIITEQALIHGPLFGFLYH</sequence>
<evidence type="ECO:0000256" key="3">
    <source>
        <dbReference type="ARBA" id="ARBA00022989"/>
    </source>
</evidence>
<dbReference type="SUPFAM" id="SSF103511">
    <property type="entry name" value="Chlorophyll a-b binding protein"/>
    <property type="match status" value="1"/>
</dbReference>
<organism evidence="7 8">
    <name type="scientific">Riccia fluitans</name>
    <dbReference type="NCBI Taxonomy" id="41844"/>
    <lineage>
        <taxon>Eukaryota</taxon>
        <taxon>Viridiplantae</taxon>
        <taxon>Streptophyta</taxon>
        <taxon>Embryophyta</taxon>
        <taxon>Marchantiophyta</taxon>
        <taxon>Marchantiopsida</taxon>
        <taxon>Marchantiidae</taxon>
        <taxon>Marchantiales</taxon>
        <taxon>Ricciaceae</taxon>
        <taxon>Riccia</taxon>
    </lineage>
</organism>
<evidence type="ECO:0000256" key="6">
    <source>
        <dbReference type="SAM" id="Phobius"/>
    </source>
</evidence>
<evidence type="ECO:0000313" key="8">
    <source>
        <dbReference type="Proteomes" id="UP001605036"/>
    </source>
</evidence>
<evidence type="ECO:0000256" key="1">
    <source>
        <dbReference type="ARBA" id="ARBA00004141"/>
    </source>
</evidence>
<feature type="region of interest" description="Disordered" evidence="5">
    <location>
        <begin position="1"/>
        <end position="44"/>
    </location>
</feature>
<accession>A0ABD1Y128</accession>
<dbReference type="PANTHER" id="PTHR14154">
    <property type="entry name" value="UPF0041 BRAIN PROTEIN 44-RELATED"/>
    <property type="match status" value="1"/>
</dbReference>